<feature type="chain" id="PRO_5037098053" evidence="1">
    <location>
        <begin position="21"/>
        <end position="224"/>
    </location>
</feature>
<comment type="caution">
    <text evidence="2">The sequence shown here is derived from an EMBL/GenBank/DDBJ whole genome shotgun (WGS) entry which is preliminary data.</text>
</comment>
<dbReference type="EMBL" id="JAHVHU010000009">
    <property type="protein sequence ID" value="MBY5958659.1"/>
    <property type="molecule type" value="Genomic_DNA"/>
</dbReference>
<dbReference type="Proteomes" id="UP000753961">
    <property type="component" value="Unassembled WGS sequence"/>
</dbReference>
<proteinExistence type="predicted"/>
<name>A0A953HMF1_9BACT</name>
<keyword evidence="3" id="KW-1185">Reference proteome</keyword>
<evidence type="ECO:0000313" key="2">
    <source>
        <dbReference type="EMBL" id="MBY5958659.1"/>
    </source>
</evidence>
<organism evidence="2 3">
    <name type="scientific">Membranihabitans marinus</name>
    <dbReference type="NCBI Taxonomy" id="1227546"/>
    <lineage>
        <taxon>Bacteria</taxon>
        <taxon>Pseudomonadati</taxon>
        <taxon>Bacteroidota</taxon>
        <taxon>Saprospiria</taxon>
        <taxon>Saprospirales</taxon>
        <taxon>Saprospiraceae</taxon>
        <taxon>Membranihabitans</taxon>
    </lineage>
</organism>
<reference evidence="2" key="1">
    <citation type="submission" date="2021-06" db="EMBL/GenBank/DDBJ databases">
        <title>44 bacteria genomes isolated from Dapeng, Shenzhen.</title>
        <authorList>
            <person name="Zheng W."/>
            <person name="Yu S."/>
            <person name="Huang Y."/>
        </authorList>
    </citation>
    <scope>NUCLEOTIDE SEQUENCE</scope>
    <source>
        <strain evidence="2">DP5N28-2</strain>
    </source>
</reference>
<protein>
    <submittedName>
        <fullName evidence="2">Uncharacterized protein</fullName>
    </submittedName>
</protein>
<gene>
    <name evidence="2" type="ORF">KUV50_10975</name>
</gene>
<accession>A0A953HMF1</accession>
<sequence length="224" mass="24975">MKQGILLSILLLLFCTSMNSQDLTNSNNTIVRFSVTFTGILDKMDPYEASTKKEEAILKKNKEKLYQILYDQMYGYFTDKLSDNQVQIEDIAVLTDRGVIYLKEGYPNPMSAKSAIKKANKKGHTTDYYLDVRISVGATLDVLGGKLTRQVKPTSTVIINVLDNEGNKLVKLEETIKAEKRLKSTQVVSSGGGFDKMDADHYPLLVSALTPILHDCIDSAVEQL</sequence>
<feature type="signal peptide" evidence="1">
    <location>
        <begin position="1"/>
        <end position="20"/>
    </location>
</feature>
<evidence type="ECO:0000256" key="1">
    <source>
        <dbReference type="SAM" id="SignalP"/>
    </source>
</evidence>
<keyword evidence="1" id="KW-0732">Signal</keyword>
<evidence type="ECO:0000313" key="3">
    <source>
        <dbReference type="Proteomes" id="UP000753961"/>
    </source>
</evidence>
<dbReference type="AlphaFoldDB" id="A0A953HMF1"/>
<dbReference type="RefSeq" id="WP_222580192.1">
    <property type="nucleotide sequence ID" value="NZ_JAHVHU010000009.1"/>
</dbReference>